<sequence length="177" mass="19411">MPGAGKSEVAKRLAEVLNAKLLNMGDVVREEAVKRGLSIDRSSLMNLAKSLREELGPGVVAEVLMSKINEDGVYVIDGVRSLHELRKFNAGGKVLLVAVHASPKTRYYRLSSRGREDDPKNWDEFVERDLKELKLGVGEVIALADVMLVNEGEDLESLVNRALEVIHKVLANVPAEG</sequence>
<dbReference type="Proteomes" id="UP000244093">
    <property type="component" value="Unassembled WGS sequence"/>
</dbReference>
<dbReference type="EMBL" id="NBVN01000002">
    <property type="protein sequence ID" value="PUA33246.1"/>
    <property type="molecule type" value="Genomic_DNA"/>
</dbReference>
<dbReference type="Pfam" id="PF13207">
    <property type="entry name" value="AAA_17"/>
    <property type="match status" value="1"/>
</dbReference>
<dbReference type="SUPFAM" id="SSF52540">
    <property type="entry name" value="P-loop containing nucleoside triphosphate hydrolases"/>
    <property type="match status" value="1"/>
</dbReference>
<dbReference type="InterPro" id="IPR027417">
    <property type="entry name" value="P-loop_NTPase"/>
</dbReference>
<proteinExistence type="predicted"/>
<dbReference type="Gene3D" id="3.40.50.300">
    <property type="entry name" value="P-loop containing nucleotide triphosphate hydrolases"/>
    <property type="match status" value="1"/>
</dbReference>
<evidence type="ECO:0008006" key="3">
    <source>
        <dbReference type="Google" id="ProtNLM"/>
    </source>
</evidence>
<dbReference type="PANTHER" id="PTHR41930:SF1">
    <property type="entry name" value="DEPHOSPHO-COA KINASE"/>
    <property type="match status" value="1"/>
</dbReference>
<organism evidence="1 2">
    <name type="scientific">Zestosphaera tikiterensis</name>
    <dbReference type="NCBI Taxonomy" id="1973259"/>
    <lineage>
        <taxon>Archaea</taxon>
        <taxon>Thermoproteota</taxon>
        <taxon>Thermoprotei</taxon>
        <taxon>Desulfurococcales</taxon>
        <taxon>Desulfurococcaceae</taxon>
        <taxon>Zestosphaera</taxon>
    </lineage>
</organism>
<dbReference type="AlphaFoldDB" id="A0A2R7Y6Y8"/>
<protein>
    <recommendedName>
        <fullName evidence="3">Dephospho-CoA kinase</fullName>
    </recommendedName>
</protein>
<evidence type="ECO:0000313" key="1">
    <source>
        <dbReference type="EMBL" id="PUA33246.1"/>
    </source>
</evidence>
<comment type="caution">
    <text evidence="1">The sequence shown here is derived from an EMBL/GenBank/DDBJ whole genome shotgun (WGS) entry which is preliminary data.</text>
</comment>
<reference evidence="1 2" key="1">
    <citation type="journal article" date="2018" name="Syst. Appl. Microbiol.">
        <title>A new symbiotic nanoarchaeote (Candidatus Nanoclepta minutus) and its host (Zestosphaera tikiterensis gen. nov., sp. nov.) from a New Zealand hot spring.</title>
        <authorList>
            <person name="St John E."/>
            <person name="Liu Y."/>
            <person name="Podar M."/>
            <person name="Stott M.B."/>
            <person name="Meneghin J."/>
            <person name="Chen Z."/>
            <person name="Lagutin K."/>
            <person name="Mitchell K."/>
            <person name="Reysenbach A.L."/>
        </authorList>
    </citation>
    <scope>NUCLEOTIDE SEQUENCE [LARGE SCALE GENOMIC DNA]</scope>
    <source>
        <strain evidence="1">NZ3</strain>
    </source>
</reference>
<evidence type="ECO:0000313" key="2">
    <source>
        <dbReference type="Proteomes" id="UP000244093"/>
    </source>
</evidence>
<accession>A0A2R7Y6Y8</accession>
<name>A0A2R7Y6Y8_9CREN</name>
<dbReference type="PANTHER" id="PTHR41930">
    <property type="entry name" value="UPF0200 PROTEIN MJ1399"/>
    <property type="match status" value="1"/>
</dbReference>
<gene>
    <name evidence="1" type="ORF">B7O98_02085</name>
</gene>